<dbReference type="AlphaFoldDB" id="A0A2C9U0E7"/>
<accession>A0A2C9U0E7</accession>
<reference evidence="1" key="1">
    <citation type="submission" date="2016-02" db="EMBL/GenBank/DDBJ databases">
        <title>WGS assembly of Manihot esculenta.</title>
        <authorList>
            <person name="Bredeson J.V."/>
            <person name="Prochnik S.E."/>
            <person name="Lyons J.B."/>
            <person name="Schmutz J."/>
            <person name="Grimwood J."/>
            <person name="Vrebalov J."/>
            <person name="Bart R.S."/>
            <person name="Amuge T."/>
            <person name="Ferguson M.E."/>
            <person name="Green R."/>
            <person name="Putnam N."/>
            <person name="Stites J."/>
            <person name="Rounsley S."/>
            <person name="Rokhsar D.S."/>
        </authorList>
    </citation>
    <scope>NUCLEOTIDE SEQUENCE [LARGE SCALE GENOMIC DNA]</scope>
    <source>
        <tissue evidence="1">Leaf</tissue>
    </source>
</reference>
<name>A0A2C9U0E7_MANES</name>
<organism evidence="1">
    <name type="scientific">Manihot esculenta</name>
    <name type="common">Cassava</name>
    <name type="synonym">Jatropha manihot</name>
    <dbReference type="NCBI Taxonomy" id="3983"/>
    <lineage>
        <taxon>Eukaryota</taxon>
        <taxon>Viridiplantae</taxon>
        <taxon>Streptophyta</taxon>
        <taxon>Embryophyta</taxon>
        <taxon>Tracheophyta</taxon>
        <taxon>Spermatophyta</taxon>
        <taxon>Magnoliopsida</taxon>
        <taxon>eudicotyledons</taxon>
        <taxon>Gunneridae</taxon>
        <taxon>Pentapetalae</taxon>
        <taxon>rosids</taxon>
        <taxon>fabids</taxon>
        <taxon>Malpighiales</taxon>
        <taxon>Euphorbiaceae</taxon>
        <taxon>Crotonoideae</taxon>
        <taxon>Manihoteae</taxon>
        <taxon>Manihot</taxon>
    </lineage>
</organism>
<dbReference type="EMBL" id="CM004404">
    <property type="protein sequence ID" value="OAY23021.1"/>
    <property type="molecule type" value="Genomic_DNA"/>
</dbReference>
<proteinExistence type="predicted"/>
<evidence type="ECO:0000313" key="1">
    <source>
        <dbReference type="EMBL" id="OAY23021.1"/>
    </source>
</evidence>
<protein>
    <submittedName>
        <fullName evidence="1">Uncharacterized protein</fullName>
    </submittedName>
</protein>
<gene>
    <name evidence="1" type="ORF">MANES_18G045500</name>
</gene>
<sequence length="41" mass="4928">MTTLDVWFWGSGWVGYTESHLYSTQLLHLGRLSMNMKKWEH</sequence>